<evidence type="ECO:0000313" key="5">
    <source>
        <dbReference type="EMBL" id="MBB5637967.1"/>
    </source>
</evidence>
<feature type="chain" id="PRO_5030887502" evidence="3">
    <location>
        <begin position="20"/>
        <end position="419"/>
    </location>
</feature>
<gene>
    <name evidence="5" type="ORF">HDE68_003893</name>
</gene>
<dbReference type="GO" id="GO:0030313">
    <property type="term" value="C:cell envelope"/>
    <property type="evidence" value="ECO:0007669"/>
    <property type="project" value="UniProtKB-SubCell"/>
</dbReference>
<feature type="domain" description="Imelysin-like" evidence="4">
    <location>
        <begin position="46"/>
        <end position="395"/>
    </location>
</feature>
<protein>
    <submittedName>
        <fullName evidence="5">Putative iron-regulated protein</fullName>
    </submittedName>
</protein>
<sequence length="419" mass="45331">MRRSLLLTLGLALSMAACKKTDKTTPDSPVDQQSQIVDNYANILEAGYQDSYTTALTLQAKINAFVANPTAQALTDAQNAWLAAREPYMQTEMGRFYGGPIDGDSGDGLLNSWPLDEGYVDYLAGDSHGYAAYSSPDFTTGIINMPAKFPTINESLLVTNNQPDGGTTNANGDNVEVSAGYHAIEFLLWGQDDTPAQNKIPGQRSYKDYLTTADATAPNGTRRAQYLQTVTQLLVENLKTMVDAWAPNANNYRKTFEANTSAAIANMFNGIGRLAKGEMAGERMGVPLALHAQEQEHSCFSDNTHRDLFLDMQGIANVYNGKYTSINGTLTSGPGLSAYVKSLNSADDTKMQTLLTNAQTSLQNIITNKPFDWLIDGSNPSGNQIVQKGVTDVSAVADWVSQIAHDLNLSQVNIPAEND</sequence>
<dbReference type="AlphaFoldDB" id="A0A7W8ZQB6"/>
<dbReference type="CDD" id="cd14657">
    <property type="entry name" value="Imelysin_IrpA-like"/>
    <property type="match status" value="1"/>
</dbReference>
<organism evidence="5 6">
    <name type="scientific">Pedobacter cryoconitis</name>
    <dbReference type="NCBI Taxonomy" id="188932"/>
    <lineage>
        <taxon>Bacteria</taxon>
        <taxon>Pseudomonadati</taxon>
        <taxon>Bacteroidota</taxon>
        <taxon>Sphingobacteriia</taxon>
        <taxon>Sphingobacteriales</taxon>
        <taxon>Sphingobacteriaceae</taxon>
        <taxon>Pedobacter</taxon>
    </lineage>
</organism>
<dbReference type="InterPro" id="IPR018976">
    <property type="entry name" value="Imelysin-like"/>
</dbReference>
<reference evidence="5 6" key="1">
    <citation type="submission" date="2020-08" db="EMBL/GenBank/DDBJ databases">
        <title>Genomic Encyclopedia of Type Strains, Phase IV (KMG-V): Genome sequencing to study the core and pangenomes of soil and plant-associated prokaryotes.</title>
        <authorList>
            <person name="Whitman W."/>
        </authorList>
    </citation>
    <scope>NUCLEOTIDE SEQUENCE [LARGE SCALE GENOMIC DNA]</scope>
    <source>
        <strain evidence="5 6">S3M1</strain>
    </source>
</reference>
<evidence type="ECO:0000256" key="2">
    <source>
        <dbReference type="ARBA" id="ARBA00022729"/>
    </source>
</evidence>
<proteinExistence type="predicted"/>
<feature type="signal peptide" evidence="3">
    <location>
        <begin position="1"/>
        <end position="19"/>
    </location>
</feature>
<comment type="subcellular location">
    <subcellularLocation>
        <location evidence="1">Cell envelope</location>
    </subcellularLocation>
</comment>
<dbReference type="InterPro" id="IPR038352">
    <property type="entry name" value="Imelysin_sf"/>
</dbReference>
<evidence type="ECO:0000256" key="3">
    <source>
        <dbReference type="SAM" id="SignalP"/>
    </source>
</evidence>
<dbReference type="Pfam" id="PF09375">
    <property type="entry name" value="Peptidase_M75"/>
    <property type="match status" value="1"/>
</dbReference>
<evidence type="ECO:0000256" key="1">
    <source>
        <dbReference type="ARBA" id="ARBA00004196"/>
    </source>
</evidence>
<keyword evidence="2 3" id="KW-0732">Signal</keyword>
<dbReference type="PROSITE" id="PS51257">
    <property type="entry name" value="PROKAR_LIPOPROTEIN"/>
    <property type="match status" value="1"/>
</dbReference>
<dbReference type="RefSeq" id="WP_183883824.1">
    <property type="nucleotide sequence ID" value="NZ_JACHCD010000001.1"/>
</dbReference>
<evidence type="ECO:0000259" key="4">
    <source>
        <dbReference type="Pfam" id="PF09375"/>
    </source>
</evidence>
<dbReference type="Proteomes" id="UP000537204">
    <property type="component" value="Unassembled WGS sequence"/>
</dbReference>
<name>A0A7W8ZQB6_9SPHI</name>
<dbReference type="EMBL" id="JACHCE010000007">
    <property type="protein sequence ID" value="MBB5637967.1"/>
    <property type="molecule type" value="Genomic_DNA"/>
</dbReference>
<accession>A0A7W8ZQB6</accession>
<dbReference type="Gene3D" id="1.20.1420.20">
    <property type="entry name" value="M75 peptidase, HXXE motif"/>
    <property type="match status" value="1"/>
</dbReference>
<comment type="caution">
    <text evidence="5">The sequence shown here is derived from an EMBL/GenBank/DDBJ whole genome shotgun (WGS) entry which is preliminary data.</text>
</comment>
<evidence type="ECO:0000313" key="6">
    <source>
        <dbReference type="Proteomes" id="UP000537204"/>
    </source>
</evidence>